<dbReference type="AlphaFoldDB" id="A0A5M8PY53"/>
<name>A0A5M8PY53_9LECA</name>
<evidence type="ECO:0000256" key="1">
    <source>
        <dbReference type="SAM" id="MobiDB-lite"/>
    </source>
</evidence>
<organism evidence="2 3">
    <name type="scientific">Lasallia pustulata</name>
    <dbReference type="NCBI Taxonomy" id="136370"/>
    <lineage>
        <taxon>Eukaryota</taxon>
        <taxon>Fungi</taxon>
        <taxon>Dikarya</taxon>
        <taxon>Ascomycota</taxon>
        <taxon>Pezizomycotina</taxon>
        <taxon>Lecanoromycetes</taxon>
        <taxon>OSLEUM clade</taxon>
        <taxon>Umbilicariomycetidae</taxon>
        <taxon>Umbilicariales</taxon>
        <taxon>Umbilicariaceae</taxon>
        <taxon>Lasallia</taxon>
    </lineage>
</organism>
<sequence length="111" mass="12107">MSGPGRSLFNDYQMHKRILDSLRQLKDSTSTDLAPPRLSYNTDMTPIDCQPLAPTSTNSAPLDSPTSTNSAPPEGPASTNSAPLDSKSQELLPPRIKVLECHRFMEAADHE</sequence>
<accession>A0A5M8PY53</accession>
<feature type="region of interest" description="Disordered" evidence="1">
    <location>
        <begin position="23"/>
        <end position="93"/>
    </location>
</feature>
<evidence type="ECO:0000313" key="3">
    <source>
        <dbReference type="Proteomes" id="UP000324767"/>
    </source>
</evidence>
<comment type="caution">
    <text evidence="2">The sequence shown here is derived from an EMBL/GenBank/DDBJ whole genome shotgun (WGS) entry which is preliminary data.</text>
</comment>
<gene>
    <name evidence="2" type="ORF">FRX48_02019</name>
</gene>
<feature type="compositionally biased region" description="Polar residues" evidence="1">
    <location>
        <begin position="53"/>
        <end position="83"/>
    </location>
</feature>
<reference evidence="2 3" key="1">
    <citation type="submission" date="2019-09" db="EMBL/GenBank/DDBJ databases">
        <title>The hologenome of the rock-dwelling lichen Lasallia pustulata.</title>
        <authorList>
            <person name="Greshake Tzovaras B."/>
            <person name="Segers F."/>
            <person name="Bicker A."/>
            <person name="Dal Grande F."/>
            <person name="Otte J."/>
            <person name="Hankeln T."/>
            <person name="Schmitt I."/>
            <person name="Ebersberger I."/>
        </authorList>
    </citation>
    <scope>NUCLEOTIDE SEQUENCE [LARGE SCALE GENOMIC DNA]</scope>
    <source>
        <strain evidence="2">A1-1</strain>
    </source>
</reference>
<protein>
    <submittedName>
        <fullName evidence="2">Uncharacterized protein</fullName>
    </submittedName>
</protein>
<evidence type="ECO:0000313" key="2">
    <source>
        <dbReference type="EMBL" id="KAA6413658.1"/>
    </source>
</evidence>
<dbReference type="Proteomes" id="UP000324767">
    <property type="component" value="Unassembled WGS sequence"/>
</dbReference>
<proteinExistence type="predicted"/>
<dbReference type="EMBL" id="VXIT01000003">
    <property type="protein sequence ID" value="KAA6413658.1"/>
    <property type="molecule type" value="Genomic_DNA"/>
</dbReference>